<gene>
    <name evidence="1" type="ORF">BN12_4000013</name>
</gene>
<dbReference type="AlphaFoldDB" id="A0A077LZV0"/>
<dbReference type="STRING" id="1194083.BN12_4000013"/>
<name>A0A077LZV0_9MICO</name>
<proteinExistence type="predicted"/>
<evidence type="ECO:0000313" key="2">
    <source>
        <dbReference type="Proteomes" id="UP000035721"/>
    </source>
</evidence>
<keyword evidence="2" id="KW-1185">Reference proteome</keyword>
<sequence length="108" mass="12144">MLDILLMCGVDLRARLSLGLNESLRATLNQSRWPIEQDIPHLKNWRVLRTYCCRPLHILPTTITAILGLYLVGASRNCSHPATPGREYMRGGLLVRQHQKPGTSKASI</sequence>
<reference evidence="1 2" key="1">
    <citation type="journal article" date="2013" name="ISME J.">
        <title>A metabolic model for members of the genus Tetrasphaera involved in enhanced biological phosphorus removal.</title>
        <authorList>
            <person name="Kristiansen R."/>
            <person name="Nguyen H.T.T."/>
            <person name="Saunders A.M."/>
            <person name="Nielsen J.L."/>
            <person name="Wimmer R."/>
            <person name="Le V.Q."/>
            <person name="McIlroy S.J."/>
            <person name="Petrovski S."/>
            <person name="Seviour R.J."/>
            <person name="Calteau A."/>
            <person name="Nielsen K.L."/>
            <person name="Nielsen P.H."/>
        </authorList>
    </citation>
    <scope>NUCLEOTIDE SEQUENCE [LARGE SCALE GENOMIC DNA]</scope>
    <source>
        <strain evidence="1 2">T1-X7</strain>
    </source>
</reference>
<dbReference type="EMBL" id="CAJB01000336">
    <property type="protein sequence ID" value="CCH79121.1"/>
    <property type="molecule type" value="Genomic_DNA"/>
</dbReference>
<accession>A0A077LZV0</accession>
<dbReference type="Proteomes" id="UP000035721">
    <property type="component" value="Unassembled WGS sequence"/>
</dbReference>
<evidence type="ECO:0000313" key="1">
    <source>
        <dbReference type="EMBL" id="CCH79121.1"/>
    </source>
</evidence>
<organism evidence="1 2">
    <name type="scientific">Nostocoides japonicum T1-X7</name>
    <dbReference type="NCBI Taxonomy" id="1194083"/>
    <lineage>
        <taxon>Bacteria</taxon>
        <taxon>Bacillati</taxon>
        <taxon>Actinomycetota</taxon>
        <taxon>Actinomycetes</taxon>
        <taxon>Micrococcales</taxon>
        <taxon>Intrasporangiaceae</taxon>
        <taxon>Nostocoides</taxon>
    </lineage>
</organism>
<comment type="caution">
    <text evidence="1">The sequence shown here is derived from an EMBL/GenBank/DDBJ whole genome shotgun (WGS) entry which is preliminary data.</text>
</comment>
<protein>
    <submittedName>
        <fullName evidence="1">Uncharacterized protein</fullName>
    </submittedName>
</protein>